<dbReference type="AlphaFoldDB" id="A0AA42AX27"/>
<sequence length="188" mass="21731">MACTLDFRRLDEGLGGTRNKRKRTDEEELEFTFPQSSSMDVDSVEPSSKRSAIASSENPEKPVYGKPTYDGVIAGRVSGRKWKQPRTKRASAMNIKVNPSTFDQRMKEKEIKKAFKSRVDELKLEIKNNKIDKRKKREEREKKKQENILKSGTKIQKITNPKTIKKISKSKNRKQLKVVPDGMFKRSN</sequence>
<evidence type="ECO:0000313" key="11">
    <source>
        <dbReference type="EMBL" id="MCL7042990.1"/>
    </source>
</evidence>
<gene>
    <name evidence="11" type="ORF">MKW94_008856</name>
</gene>
<feature type="compositionally biased region" description="Polar residues" evidence="10">
    <location>
        <begin position="153"/>
        <end position="162"/>
    </location>
</feature>
<feature type="compositionally biased region" description="Basic and acidic residues" evidence="10">
    <location>
        <begin position="1"/>
        <end position="12"/>
    </location>
</feature>
<organism evidence="11 12">
    <name type="scientific">Papaver nudicaule</name>
    <name type="common">Iceland poppy</name>
    <dbReference type="NCBI Taxonomy" id="74823"/>
    <lineage>
        <taxon>Eukaryota</taxon>
        <taxon>Viridiplantae</taxon>
        <taxon>Streptophyta</taxon>
        <taxon>Embryophyta</taxon>
        <taxon>Tracheophyta</taxon>
        <taxon>Spermatophyta</taxon>
        <taxon>Magnoliopsida</taxon>
        <taxon>Ranunculales</taxon>
        <taxon>Papaveraceae</taxon>
        <taxon>Papaveroideae</taxon>
        <taxon>Papaver</taxon>
    </lineage>
</organism>
<dbReference type="GO" id="GO:0005730">
    <property type="term" value="C:nucleolus"/>
    <property type="evidence" value="ECO:0007669"/>
    <property type="project" value="UniProtKB-SubCell"/>
</dbReference>
<comment type="function">
    <text evidence="9">Required for proper chromosome segregation during mitosis and error-free mitotic progression.</text>
</comment>
<feature type="region of interest" description="Disordered" evidence="10">
    <location>
        <begin position="1"/>
        <end position="70"/>
    </location>
</feature>
<evidence type="ECO:0000256" key="2">
    <source>
        <dbReference type="ARBA" id="ARBA00004604"/>
    </source>
</evidence>
<accession>A0AA42AX27</accession>
<keyword evidence="12" id="KW-1185">Reference proteome</keyword>
<comment type="caution">
    <text evidence="11">The sequence shown here is derived from an EMBL/GenBank/DDBJ whole genome shotgun (WGS) entry which is preliminary data.</text>
</comment>
<feature type="compositionally biased region" description="Polar residues" evidence="10">
    <location>
        <begin position="33"/>
        <end position="57"/>
    </location>
</feature>
<dbReference type="InterPro" id="IPR026570">
    <property type="entry name" value="CCDC86"/>
</dbReference>
<evidence type="ECO:0000256" key="9">
    <source>
        <dbReference type="ARBA" id="ARBA00093307"/>
    </source>
</evidence>
<feature type="compositionally biased region" description="Basic and acidic residues" evidence="10">
    <location>
        <begin position="138"/>
        <end position="147"/>
    </location>
</feature>
<evidence type="ECO:0000256" key="8">
    <source>
        <dbReference type="ARBA" id="ARBA00023242"/>
    </source>
</evidence>
<evidence type="ECO:0000256" key="1">
    <source>
        <dbReference type="ARBA" id="ARBA00004286"/>
    </source>
</evidence>
<keyword evidence="4" id="KW-0158">Chromosome</keyword>
<comment type="subcellular location">
    <subcellularLocation>
        <location evidence="1">Chromosome</location>
    </subcellularLocation>
    <subcellularLocation>
        <location evidence="2">Nucleus</location>
        <location evidence="2">Nucleolus</location>
    </subcellularLocation>
</comment>
<dbReference type="PANTHER" id="PTHR13557:SF1">
    <property type="entry name" value="COILED-COIL DOMAIN-CONTAINING PROTEIN 86"/>
    <property type="match status" value="1"/>
</dbReference>
<keyword evidence="5" id="KW-0597">Phosphoprotein</keyword>
<dbReference type="GO" id="GO:0005694">
    <property type="term" value="C:chromosome"/>
    <property type="evidence" value="ECO:0007669"/>
    <property type="project" value="UniProtKB-SubCell"/>
</dbReference>
<keyword evidence="7" id="KW-0175">Coiled coil</keyword>
<proteinExistence type="predicted"/>
<keyword evidence="6" id="KW-0164">Citrullination</keyword>
<evidence type="ECO:0000313" key="12">
    <source>
        <dbReference type="Proteomes" id="UP001177140"/>
    </source>
</evidence>
<protein>
    <recommendedName>
        <fullName evidence="3">Coiled-coil domain-containing protein 86</fullName>
    </recommendedName>
</protein>
<evidence type="ECO:0000256" key="3">
    <source>
        <dbReference type="ARBA" id="ARBA00016738"/>
    </source>
</evidence>
<feature type="region of interest" description="Disordered" evidence="10">
    <location>
        <begin position="133"/>
        <end position="188"/>
    </location>
</feature>
<reference evidence="11" key="1">
    <citation type="submission" date="2022-03" db="EMBL/GenBank/DDBJ databases">
        <title>A functionally conserved STORR gene fusion in Papaver species that diverged 16.8 million years ago.</title>
        <authorList>
            <person name="Catania T."/>
        </authorList>
    </citation>
    <scope>NUCLEOTIDE SEQUENCE</scope>
    <source>
        <strain evidence="11">S-191538</strain>
    </source>
</reference>
<evidence type="ECO:0000256" key="10">
    <source>
        <dbReference type="SAM" id="MobiDB-lite"/>
    </source>
</evidence>
<feature type="compositionally biased region" description="Basic residues" evidence="10">
    <location>
        <begin position="163"/>
        <end position="176"/>
    </location>
</feature>
<dbReference type="PANTHER" id="PTHR13557">
    <property type="entry name" value="COILED-COIL DOMAIN-CONTAINING PROTEIN 86"/>
    <property type="match status" value="1"/>
</dbReference>
<name>A0AA42AX27_PAPNU</name>
<evidence type="ECO:0000256" key="6">
    <source>
        <dbReference type="ARBA" id="ARBA00022934"/>
    </source>
</evidence>
<dbReference type="EMBL" id="JAJJMA010241692">
    <property type="protein sequence ID" value="MCL7042990.1"/>
    <property type="molecule type" value="Genomic_DNA"/>
</dbReference>
<evidence type="ECO:0000256" key="7">
    <source>
        <dbReference type="ARBA" id="ARBA00023054"/>
    </source>
</evidence>
<evidence type="ECO:0000256" key="4">
    <source>
        <dbReference type="ARBA" id="ARBA00022454"/>
    </source>
</evidence>
<evidence type="ECO:0000256" key="5">
    <source>
        <dbReference type="ARBA" id="ARBA00022553"/>
    </source>
</evidence>
<keyword evidence="8" id="KW-0539">Nucleus</keyword>
<dbReference type="Proteomes" id="UP001177140">
    <property type="component" value="Unassembled WGS sequence"/>
</dbReference>